<dbReference type="GO" id="GO:0003723">
    <property type="term" value="F:RNA binding"/>
    <property type="evidence" value="ECO:0007669"/>
    <property type="project" value="InterPro"/>
</dbReference>
<dbReference type="FunFam" id="1.25.40.10:FF:000196">
    <property type="entry name" value="Pentatricopeptide repeat-containing protein At4g14850"/>
    <property type="match status" value="1"/>
</dbReference>
<accession>A0AAV0PL82</accession>
<feature type="repeat" description="PPR" evidence="2">
    <location>
        <begin position="291"/>
        <end position="325"/>
    </location>
</feature>
<evidence type="ECO:0000256" key="1">
    <source>
        <dbReference type="ARBA" id="ARBA00022737"/>
    </source>
</evidence>
<dbReference type="Proteomes" id="UP001154282">
    <property type="component" value="Unassembled WGS sequence"/>
</dbReference>
<dbReference type="GO" id="GO:0009451">
    <property type="term" value="P:RNA modification"/>
    <property type="evidence" value="ECO:0007669"/>
    <property type="project" value="InterPro"/>
</dbReference>
<dbReference type="InterPro" id="IPR046960">
    <property type="entry name" value="PPR_At4g14850-like_plant"/>
</dbReference>
<dbReference type="NCBIfam" id="TIGR00756">
    <property type="entry name" value="PPR"/>
    <property type="match status" value="3"/>
</dbReference>
<evidence type="ECO:0000313" key="5">
    <source>
        <dbReference type="Proteomes" id="UP001154282"/>
    </source>
</evidence>
<dbReference type="Pfam" id="PF20431">
    <property type="entry name" value="E_motif"/>
    <property type="match status" value="1"/>
</dbReference>
<dbReference type="EMBL" id="CAMGYJ010000009">
    <property type="protein sequence ID" value="CAI0471663.1"/>
    <property type="molecule type" value="Genomic_DNA"/>
</dbReference>
<comment type="caution">
    <text evidence="4">The sequence shown here is derived from an EMBL/GenBank/DDBJ whole genome shotgun (WGS) entry which is preliminary data.</text>
</comment>
<evidence type="ECO:0008006" key="6">
    <source>
        <dbReference type="Google" id="ProtNLM"/>
    </source>
</evidence>
<keyword evidence="1" id="KW-0677">Repeat</keyword>
<dbReference type="PANTHER" id="PTHR47926">
    <property type="entry name" value="PENTATRICOPEPTIDE REPEAT-CONTAINING PROTEIN"/>
    <property type="match status" value="1"/>
</dbReference>
<dbReference type="PROSITE" id="PS51375">
    <property type="entry name" value="PPR"/>
    <property type="match status" value="2"/>
</dbReference>
<dbReference type="Pfam" id="PF13041">
    <property type="entry name" value="PPR_2"/>
    <property type="match status" value="2"/>
</dbReference>
<dbReference type="Gene3D" id="1.25.40.10">
    <property type="entry name" value="Tetratricopeptide repeat domain"/>
    <property type="match status" value="2"/>
</dbReference>
<dbReference type="InterPro" id="IPR002885">
    <property type="entry name" value="PPR_rpt"/>
</dbReference>
<evidence type="ECO:0000256" key="3">
    <source>
        <dbReference type="SAM" id="MobiDB-lite"/>
    </source>
</evidence>
<keyword evidence="5" id="KW-1185">Reference proteome</keyword>
<dbReference type="PANTHER" id="PTHR47926:SF438">
    <property type="entry name" value="PENTATRICOPEPTIDE REPEAT-CONTAINING PROTEIN"/>
    <property type="match status" value="1"/>
</dbReference>
<organism evidence="4 5">
    <name type="scientific">Linum tenue</name>
    <dbReference type="NCBI Taxonomy" id="586396"/>
    <lineage>
        <taxon>Eukaryota</taxon>
        <taxon>Viridiplantae</taxon>
        <taxon>Streptophyta</taxon>
        <taxon>Embryophyta</taxon>
        <taxon>Tracheophyta</taxon>
        <taxon>Spermatophyta</taxon>
        <taxon>Magnoliopsida</taxon>
        <taxon>eudicotyledons</taxon>
        <taxon>Gunneridae</taxon>
        <taxon>Pentapetalae</taxon>
        <taxon>rosids</taxon>
        <taxon>fabids</taxon>
        <taxon>Malpighiales</taxon>
        <taxon>Linaceae</taxon>
        <taxon>Linum</taxon>
    </lineage>
</organism>
<proteinExistence type="predicted"/>
<dbReference type="InterPro" id="IPR011990">
    <property type="entry name" value="TPR-like_helical_dom_sf"/>
</dbReference>
<dbReference type="FunFam" id="1.25.40.10:FF:000378">
    <property type="entry name" value="Pentatricopeptide repeat-containing protein mitochondrial"/>
    <property type="match status" value="1"/>
</dbReference>
<dbReference type="InterPro" id="IPR046848">
    <property type="entry name" value="E_motif"/>
</dbReference>
<name>A0AAV0PL82_9ROSI</name>
<protein>
    <recommendedName>
        <fullName evidence="6">Pentatricopeptide repeat-containing protein</fullName>
    </recommendedName>
</protein>
<dbReference type="AlphaFoldDB" id="A0AAV0PL82"/>
<feature type="repeat" description="PPR" evidence="2">
    <location>
        <begin position="187"/>
        <end position="222"/>
    </location>
</feature>
<evidence type="ECO:0000313" key="4">
    <source>
        <dbReference type="EMBL" id="CAI0471663.1"/>
    </source>
</evidence>
<dbReference type="Pfam" id="PF01535">
    <property type="entry name" value="PPR"/>
    <property type="match status" value="2"/>
</dbReference>
<feature type="region of interest" description="Disordered" evidence="3">
    <location>
        <begin position="75"/>
        <end position="108"/>
    </location>
</feature>
<reference evidence="4" key="1">
    <citation type="submission" date="2022-08" db="EMBL/GenBank/DDBJ databases">
        <authorList>
            <person name="Gutierrez-Valencia J."/>
        </authorList>
    </citation>
    <scope>NUCLEOTIDE SEQUENCE</scope>
</reference>
<sequence length="514" mass="56963">MILVALRYTLQILYPSLQHYRVFSYYRITGETKRRRVDKALRILDIVSTGRATVVRDRRTHLRLTEDFLRTDLDQTHEEEHQIHGSRPPSSSGDGEIDVVADKTPEPFPENEEGLGGGVFGAVVLSSAVSSCVSIRDLRGGIRYHCLAITTGFLANAYVGSSLITLYSKCGELGHAHKVFNEMPVRNVVSWTAIISGFAQECHVNLCLELYSEMMMKSTLRPNDFTLTSLLSACSGIGALGQGKSAHCQALQMGLDSYLHVANSLISMYSKCGSLEDALLVFDNMSSNNRDLVSWNSMIAGYAQHGLAEEAIELFEEMKRNQQHLKPDAITFLGVLSSCRHSGFVENGRIYFKSMADEHGVTPEVDHYACLVDLLGRAGLLEEAQGVIEGMPMDPNAVIWGSLLSSCRLHGSVWPGIQAAEQKLLMEPECGATHLQLAKLYAGERCWGETARVRKLMKDRGLKTNPGCSWVEIKNEVSRFRAEDGSNNRRFGEVVDVLDSLADHMRTLSFVPEI</sequence>
<evidence type="ECO:0000256" key="2">
    <source>
        <dbReference type="PROSITE-ProRule" id="PRU00708"/>
    </source>
</evidence>
<gene>
    <name evidence="4" type="ORF">LITE_LOCUS38974</name>
</gene>